<name>A0ABQ9UZW3_SAGOE</name>
<evidence type="ECO:0000313" key="1">
    <source>
        <dbReference type="EMBL" id="KAK2102649.1"/>
    </source>
</evidence>
<sequence length="74" mass="8327">MCRPFQQNFLSWAADILVGVGLGCLLQISRSHTDVKGTHKPQCVREIGPRAASWRSIPASLFWRTESRDSARKT</sequence>
<gene>
    <name evidence="1" type="ORF">P7K49_020316</name>
</gene>
<evidence type="ECO:0000313" key="2">
    <source>
        <dbReference type="Proteomes" id="UP001266305"/>
    </source>
</evidence>
<comment type="caution">
    <text evidence="1">The sequence shown here is derived from an EMBL/GenBank/DDBJ whole genome shotgun (WGS) entry which is preliminary data.</text>
</comment>
<proteinExistence type="predicted"/>
<keyword evidence="2" id="KW-1185">Reference proteome</keyword>
<dbReference type="EMBL" id="JASSZA010000009">
    <property type="protein sequence ID" value="KAK2102649.1"/>
    <property type="molecule type" value="Genomic_DNA"/>
</dbReference>
<dbReference type="Proteomes" id="UP001266305">
    <property type="component" value="Unassembled WGS sequence"/>
</dbReference>
<accession>A0ABQ9UZW3</accession>
<protein>
    <recommendedName>
        <fullName evidence="3">Secreted protein</fullName>
    </recommendedName>
</protein>
<organism evidence="1 2">
    <name type="scientific">Saguinus oedipus</name>
    <name type="common">Cotton-top tamarin</name>
    <name type="synonym">Oedipomidas oedipus</name>
    <dbReference type="NCBI Taxonomy" id="9490"/>
    <lineage>
        <taxon>Eukaryota</taxon>
        <taxon>Metazoa</taxon>
        <taxon>Chordata</taxon>
        <taxon>Craniata</taxon>
        <taxon>Vertebrata</taxon>
        <taxon>Euteleostomi</taxon>
        <taxon>Mammalia</taxon>
        <taxon>Eutheria</taxon>
        <taxon>Euarchontoglires</taxon>
        <taxon>Primates</taxon>
        <taxon>Haplorrhini</taxon>
        <taxon>Platyrrhini</taxon>
        <taxon>Cebidae</taxon>
        <taxon>Callitrichinae</taxon>
        <taxon>Saguinus</taxon>
    </lineage>
</organism>
<evidence type="ECO:0008006" key="3">
    <source>
        <dbReference type="Google" id="ProtNLM"/>
    </source>
</evidence>
<reference evidence="1 2" key="1">
    <citation type="submission" date="2023-05" db="EMBL/GenBank/DDBJ databases">
        <title>B98-5 Cell Line De Novo Hybrid Assembly: An Optical Mapping Approach.</title>
        <authorList>
            <person name="Kananen K."/>
            <person name="Auerbach J.A."/>
            <person name="Kautto E."/>
            <person name="Blachly J.S."/>
        </authorList>
    </citation>
    <scope>NUCLEOTIDE SEQUENCE [LARGE SCALE GENOMIC DNA]</scope>
    <source>
        <strain evidence="1">B95-8</strain>
        <tissue evidence="1">Cell line</tissue>
    </source>
</reference>